<proteinExistence type="predicted"/>
<reference evidence="1" key="1">
    <citation type="submission" date="2020-08" db="EMBL/GenBank/DDBJ databases">
        <title>Multicomponent nature underlies the extraordinary mechanical properties of spider dragline silk.</title>
        <authorList>
            <person name="Kono N."/>
            <person name="Nakamura H."/>
            <person name="Mori M."/>
            <person name="Yoshida Y."/>
            <person name="Ohtoshi R."/>
            <person name="Malay A.D."/>
            <person name="Moran D.A.P."/>
            <person name="Tomita M."/>
            <person name="Numata K."/>
            <person name="Arakawa K."/>
        </authorList>
    </citation>
    <scope>NUCLEOTIDE SEQUENCE</scope>
</reference>
<name>A0A8X6S647_TRICX</name>
<organism evidence="1 2">
    <name type="scientific">Trichonephila clavipes</name>
    <name type="common">Golden silk orbweaver</name>
    <name type="synonym">Nephila clavipes</name>
    <dbReference type="NCBI Taxonomy" id="2585209"/>
    <lineage>
        <taxon>Eukaryota</taxon>
        <taxon>Metazoa</taxon>
        <taxon>Ecdysozoa</taxon>
        <taxon>Arthropoda</taxon>
        <taxon>Chelicerata</taxon>
        <taxon>Arachnida</taxon>
        <taxon>Araneae</taxon>
        <taxon>Araneomorphae</taxon>
        <taxon>Entelegynae</taxon>
        <taxon>Araneoidea</taxon>
        <taxon>Nephilidae</taxon>
        <taxon>Trichonephila</taxon>
    </lineage>
</organism>
<dbReference type="AlphaFoldDB" id="A0A8X6S647"/>
<protein>
    <submittedName>
        <fullName evidence="1">Uncharacterized protein</fullName>
    </submittedName>
</protein>
<accession>A0A8X6S647</accession>
<sequence>MKCARQVCSYSQDISSLQSIMVIHCISYQGIEELETETTYTFEQSSLCPETIGKNPALFTGVAYDNFDRFVETTNGKDTLHDTVGIIYQNIEANTIEESEMPQKLNMSEASITNNENNLPHSTKKRRRTFEAISTKEIPYPKKPKMTSELQSTIDDTEIIHSTNSQLCTEIDNIWMISHIMQLPDVPMWVGLNSRIYYNDWPQQLISYLTPINASPTSTSVVLETMEQSKKNSRRFTSTLHSGYLRSCDSKSSVSNTSYGKT</sequence>
<keyword evidence="2" id="KW-1185">Reference proteome</keyword>
<dbReference type="EMBL" id="BMAU01021250">
    <property type="protein sequence ID" value="GFY05335.1"/>
    <property type="molecule type" value="Genomic_DNA"/>
</dbReference>
<dbReference type="Proteomes" id="UP000887159">
    <property type="component" value="Unassembled WGS sequence"/>
</dbReference>
<gene>
    <name evidence="1" type="primary">EVAR_4691_1</name>
    <name evidence="1" type="ORF">TNCV_2207811</name>
</gene>
<comment type="caution">
    <text evidence="1">The sequence shown here is derived from an EMBL/GenBank/DDBJ whole genome shotgun (WGS) entry which is preliminary data.</text>
</comment>
<evidence type="ECO:0000313" key="2">
    <source>
        <dbReference type="Proteomes" id="UP000887159"/>
    </source>
</evidence>
<evidence type="ECO:0000313" key="1">
    <source>
        <dbReference type="EMBL" id="GFY05335.1"/>
    </source>
</evidence>